<dbReference type="CDD" id="cd07385">
    <property type="entry name" value="MPP_YkuE_C"/>
    <property type="match status" value="1"/>
</dbReference>
<keyword evidence="3" id="KW-0472">Membrane</keyword>
<keyword evidence="6" id="KW-1185">Reference proteome</keyword>
<dbReference type="InterPro" id="IPR029052">
    <property type="entry name" value="Metallo-depent_PP-like"/>
</dbReference>
<dbReference type="Pfam" id="PF00149">
    <property type="entry name" value="Metallophos"/>
    <property type="match status" value="1"/>
</dbReference>
<organism evidence="5 6">
    <name type="scientific">Kibdelosporangium aridum</name>
    <dbReference type="NCBI Taxonomy" id="2030"/>
    <lineage>
        <taxon>Bacteria</taxon>
        <taxon>Bacillati</taxon>
        <taxon>Actinomycetota</taxon>
        <taxon>Actinomycetes</taxon>
        <taxon>Pseudonocardiales</taxon>
        <taxon>Pseudonocardiaceae</taxon>
        <taxon>Kibdelosporangium</taxon>
    </lineage>
</organism>
<dbReference type="GO" id="GO:0046872">
    <property type="term" value="F:metal ion binding"/>
    <property type="evidence" value="ECO:0007669"/>
    <property type="project" value="UniProtKB-KW"/>
</dbReference>
<dbReference type="RefSeq" id="WP_235039012.1">
    <property type="nucleotide sequence ID" value="NZ_FWXV01000007.1"/>
</dbReference>
<accession>A0A1W2FIF5</accession>
<dbReference type="PANTHER" id="PTHR31302:SF31">
    <property type="entry name" value="PHOSPHODIESTERASE YAEI"/>
    <property type="match status" value="1"/>
</dbReference>
<keyword evidence="1" id="KW-0479">Metal-binding</keyword>
<evidence type="ECO:0000256" key="1">
    <source>
        <dbReference type="ARBA" id="ARBA00022723"/>
    </source>
</evidence>
<dbReference type="InterPro" id="IPR051158">
    <property type="entry name" value="Metallophosphoesterase_sf"/>
</dbReference>
<keyword evidence="2" id="KW-0378">Hydrolase</keyword>
<dbReference type="InterPro" id="IPR004843">
    <property type="entry name" value="Calcineurin-like_PHP"/>
</dbReference>
<dbReference type="EMBL" id="FWXV01000007">
    <property type="protein sequence ID" value="SMD21476.1"/>
    <property type="molecule type" value="Genomic_DNA"/>
</dbReference>
<gene>
    <name evidence="5" type="ORF">SAMN05661093_06857</name>
</gene>
<dbReference type="AlphaFoldDB" id="A0A1W2FIF5"/>
<name>A0A1W2FIF5_KIBAR</name>
<dbReference type="PANTHER" id="PTHR31302">
    <property type="entry name" value="TRANSMEMBRANE PROTEIN WITH METALLOPHOSPHOESTERASE DOMAIN-RELATED"/>
    <property type="match status" value="1"/>
</dbReference>
<dbReference type="SUPFAM" id="SSF56300">
    <property type="entry name" value="Metallo-dependent phosphatases"/>
    <property type="match status" value="1"/>
</dbReference>
<dbReference type="GO" id="GO:0009245">
    <property type="term" value="P:lipid A biosynthetic process"/>
    <property type="evidence" value="ECO:0007669"/>
    <property type="project" value="TreeGrafter"/>
</dbReference>
<evidence type="ECO:0000256" key="3">
    <source>
        <dbReference type="SAM" id="Phobius"/>
    </source>
</evidence>
<dbReference type="GO" id="GO:0008758">
    <property type="term" value="F:UDP-2,3-diacylglucosamine hydrolase activity"/>
    <property type="evidence" value="ECO:0007669"/>
    <property type="project" value="TreeGrafter"/>
</dbReference>
<sequence>MRSHIRELVLLAVLLLLFGVPWWTLTGSGTAWPAWVFVAGTVLFGAALVAFPVTMYLGHSRRARDWAARVGDTMLGAIWVLFAWSIIGQILELALLGIDDPFRSRIVAGFVAIAAVVLLSWGHFEAMRVPRIRAVDVTIPGLGKDFDGAKLVVVSDTHYGPINRAAWSAKVAKAVNDLDADIVAHAGDVADGSPARRKDQAAPLGTVQARLAKVYITGNHEYFSEAQAWLDHMTDLGWEPLHNKHIMVTRGTAKLVIAGVDDATAKGSGIEGHGADLTRALDGADPDLPVILLAHQPKQIGQALDRVDLQISGHTHGGQIWPFHYLVRMDQGTVHGLSKHGSRTQLYTSSGSGFWGPPFRIFAPSEITVITLRANV</sequence>
<feature type="transmembrane region" description="Helical" evidence="3">
    <location>
        <begin position="78"/>
        <end position="98"/>
    </location>
</feature>
<dbReference type="Gene3D" id="3.60.21.10">
    <property type="match status" value="1"/>
</dbReference>
<protein>
    <recommendedName>
        <fullName evidence="4">Calcineurin-like phosphoesterase domain-containing protein</fullName>
    </recommendedName>
</protein>
<keyword evidence="3" id="KW-0812">Transmembrane</keyword>
<feature type="domain" description="Calcineurin-like phosphoesterase" evidence="4">
    <location>
        <begin position="150"/>
        <end position="317"/>
    </location>
</feature>
<dbReference type="GO" id="GO:0016020">
    <property type="term" value="C:membrane"/>
    <property type="evidence" value="ECO:0007669"/>
    <property type="project" value="GOC"/>
</dbReference>
<evidence type="ECO:0000313" key="6">
    <source>
        <dbReference type="Proteomes" id="UP000192674"/>
    </source>
</evidence>
<feature type="transmembrane region" description="Helical" evidence="3">
    <location>
        <begin position="104"/>
        <end position="124"/>
    </location>
</feature>
<evidence type="ECO:0000259" key="4">
    <source>
        <dbReference type="Pfam" id="PF00149"/>
    </source>
</evidence>
<feature type="transmembrane region" description="Helical" evidence="3">
    <location>
        <begin position="36"/>
        <end position="57"/>
    </location>
</feature>
<reference evidence="5 6" key="1">
    <citation type="submission" date="2017-04" db="EMBL/GenBank/DDBJ databases">
        <authorList>
            <person name="Afonso C.L."/>
            <person name="Miller P.J."/>
            <person name="Scott M.A."/>
            <person name="Spackman E."/>
            <person name="Goraichik I."/>
            <person name="Dimitrov K.M."/>
            <person name="Suarez D.L."/>
            <person name="Swayne D.E."/>
        </authorList>
    </citation>
    <scope>NUCLEOTIDE SEQUENCE [LARGE SCALE GENOMIC DNA]</scope>
    <source>
        <strain evidence="5 6">DSM 43828</strain>
    </source>
</reference>
<evidence type="ECO:0000256" key="2">
    <source>
        <dbReference type="ARBA" id="ARBA00022801"/>
    </source>
</evidence>
<proteinExistence type="predicted"/>
<dbReference type="Proteomes" id="UP000192674">
    <property type="component" value="Unassembled WGS sequence"/>
</dbReference>
<evidence type="ECO:0000313" key="5">
    <source>
        <dbReference type="EMBL" id="SMD21476.1"/>
    </source>
</evidence>
<keyword evidence="3" id="KW-1133">Transmembrane helix</keyword>